<dbReference type="Gene3D" id="3.20.20.450">
    <property type="entry name" value="EAL domain"/>
    <property type="match status" value="1"/>
</dbReference>
<dbReference type="GO" id="GO:0071111">
    <property type="term" value="F:cyclic-guanylate-specific phosphodiesterase activity"/>
    <property type="evidence" value="ECO:0007669"/>
    <property type="project" value="InterPro"/>
</dbReference>
<organism evidence="3 4">
    <name type="scientific">Tsuneonella dongtanensis</name>
    <dbReference type="NCBI Taxonomy" id="692370"/>
    <lineage>
        <taxon>Bacteria</taxon>
        <taxon>Pseudomonadati</taxon>
        <taxon>Pseudomonadota</taxon>
        <taxon>Alphaproteobacteria</taxon>
        <taxon>Sphingomonadales</taxon>
        <taxon>Erythrobacteraceae</taxon>
        <taxon>Tsuneonella</taxon>
    </lineage>
</organism>
<dbReference type="Proteomes" id="UP000092932">
    <property type="component" value="Chromosome"/>
</dbReference>
<dbReference type="Gene3D" id="3.30.70.270">
    <property type="match status" value="1"/>
</dbReference>
<feature type="domain" description="EAL" evidence="2">
    <location>
        <begin position="525"/>
        <end position="778"/>
    </location>
</feature>
<dbReference type="EMBL" id="CP016591">
    <property type="protein sequence ID" value="ANY20529.1"/>
    <property type="molecule type" value="Genomic_DNA"/>
</dbReference>
<dbReference type="PANTHER" id="PTHR33121">
    <property type="entry name" value="CYCLIC DI-GMP PHOSPHODIESTERASE PDEF"/>
    <property type="match status" value="1"/>
</dbReference>
<dbReference type="PROSITE" id="PS50883">
    <property type="entry name" value="EAL"/>
    <property type="match status" value="1"/>
</dbReference>
<dbReference type="RefSeq" id="WP_084001790.1">
    <property type="nucleotide sequence ID" value="NZ_CP016591.1"/>
</dbReference>
<dbReference type="Pfam" id="PF00563">
    <property type="entry name" value="EAL"/>
    <property type="match status" value="1"/>
</dbReference>
<dbReference type="OrthoDB" id="7462471at2"/>
<dbReference type="PANTHER" id="PTHR33121:SF79">
    <property type="entry name" value="CYCLIC DI-GMP PHOSPHODIESTERASE PDED-RELATED"/>
    <property type="match status" value="1"/>
</dbReference>
<name>A0A1B2AEF2_9SPHN</name>
<evidence type="ECO:0000256" key="1">
    <source>
        <dbReference type="SAM" id="MobiDB-lite"/>
    </source>
</evidence>
<evidence type="ECO:0000313" key="3">
    <source>
        <dbReference type="EMBL" id="ANY20529.1"/>
    </source>
</evidence>
<gene>
    <name evidence="3" type="primary">cph2_6</name>
    <name evidence="3" type="ORF">A6F68_02021</name>
</gene>
<sequence>MPDMTAPMDSVAVPQPRWPWSRASDGKRLSGDRPGLSRRKIAAWAILIGLIAGFFDLPLPIEDTARAIRSAVRMHAADQSVVVVTVDDRSLNELSVNDPLRSDDARFLDRLFELGARRVFFDRAYADLTVESEDRQFRDALDRHKPHVYLGAMADFRQVDGRTVSIVPHPYFRPHASVVSLYGLEGPLGLSTKFPGQSRVHGAIYPSLSVALAGVQPFAGKYRVDFSIDHATVPIVSYIDVLKGRAGRSDFAGRDVVVAPSSRVTQDYHPVPYRAPAPGAVLHVLGAETLRNGIPRDLSWYPAFVLAALVVMWQVSRVRPSRRIMLSTVAILAAGPLALDARNVNVDVVPALMIIGIAWFRLHRLAEATYRGTTGLIRIDTLHAGGTAPEMDVIALKIRNFGTISANLTPEDIDELLIKARAMLRATERNDQFAFDKDTFVWLRPRAPISELENHVLGLHALFRTSITIGSQKPDVASSIGIDTIHDGSLRERTENAIQCAEDAAHLNKIYLISEPVLAADRAWRLQILSELEEALATDHVEVVFQPKVSLVNEAIVGAEALMRWTHPERGPIDPSMVIASAEEHNRVEMITRFVLERAMRDARQAVAIDPAFKVAVNISALDLRDPRFVIGLESIIQANRFPVANLVLEITETAPIENDATVTANLAKLKKLGVRLSVDDFGIGHASLHYLRQIPADEVKIDRSFVTGIETSTEDRALVRTAIDMIHSLGRTAVAEGVENKATVDMLRVMGCDVAQGYFYYRPITMETLVSRLQDGAMAA</sequence>
<dbReference type="SUPFAM" id="SSF141868">
    <property type="entry name" value="EAL domain-like"/>
    <property type="match status" value="1"/>
</dbReference>
<dbReference type="KEGG" id="ado:A6F68_02021"/>
<evidence type="ECO:0000313" key="4">
    <source>
        <dbReference type="Proteomes" id="UP000092932"/>
    </source>
</evidence>
<dbReference type="InterPro" id="IPR043128">
    <property type="entry name" value="Rev_trsase/Diguanyl_cyclase"/>
</dbReference>
<feature type="region of interest" description="Disordered" evidence="1">
    <location>
        <begin position="1"/>
        <end position="34"/>
    </location>
</feature>
<dbReference type="SMART" id="SM01080">
    <property type="entry name" value="CHASE2"/>
    <property type="match status" value="1"/>
</dbReference>
<reference evidence="3 4" key="1">
    <citation type="submission" date="2016-07" db="EMBL/GenBank/DDBJ databases">
        <title>Complete genome sequence of Altererythrobacter dongtanensis KCTC 22672, a type strain with esterase isolated from tidal flat.</title>
        <authorList>
            <person name="Cheng H."/>
            <person name="Wu Y.-H."/>
            <person name="Zhou P."/>
            <person name="Huo Y.-Y."/>
            <person name="Wang C.-S."/>
            <person name="Xu X.-W."/>
        </authorList>
    </citation>
    <scope>NUCLEOTIDE SEQUENCE [LARGE SCALE GENOMIC DNA]</scope>
    <source>
        <strain evidence="3 4">KCTC 22672</strain>
    </source>
</reference>
<dbReference type="CDD" id="cd01948">
    <property type="entry name" value="EAL"/>
    <property type="match status" value="1"/>
</dbReference>
<keyword evidence="4" id="KW-1185">Reference proteome</keyword>
<dbReference type="InterPro" id="IPR007890">
    <property type="entry name" value="CHASE2"/>
</dbReference>
<dbReference type="AlphaFoldDB" id="A0A1B2AEF2"/>
<dbReference type="InterPro" id="IPR050706">
    <property type="entry name" value="Cyclic-di-GMP_PDE-like"/>
</dbReference>
<dbReference type="Pfam" id="PF05226">
    <property type="entry name" value="CHASE2"/>
    <property type="match status" value="1"/>
</dbReference>
<dbReference type="STRING" id="692370.A6F68_02021"/>
<dbReference type="InterPro" id="IPR001633">
    <property type="entry name" value="EAL_dom"/>
</dbReference>
<accession>A0A1B2AEF2</accession>
<dbReference type="SMART" id="SM00052">
    <property type="entry name" value="EAL"/>
    <property type="match status" value="1"/>
</dbReference>
<proteinExistence type="predicted"/>
<protein>
    <submittedName>
        <fullName evidence="3">Phytochrome-like protein cph2</fullName>
    </submittedName>
</protein>
<dbReference type="InterPro" id="IPR035919">
    <property type="entry name" value="EAL_sf"/>
</dbReference>
<evidence type="ECO:0000259" key="2">
    <source>
        <dbReference type="PROSITE" id="PS50883"/>
    </source>
</evidence>